<dbReference type="EMBL" id="VJMG01000016">
    <property type="protein sequence ID" value="TRL40084.1"/>
    <property type="molecule type" value="Genomic_DNA"/>
</dbReference>
<comment type="caution">
    <text evidence="1">The sequence shown here is derived from an EMBL/GenBank/DDBJ whole genome shotgun (WGS) entry which is preliminary data.</text>
</comment>
<evidence type="ECO:0000313" key="2">
    <source>
        <dbReference type="Proteomes" id="UP000316801"/>
    </source>
</evidence>
<sequence length="147" mass="16724">MLQTQNTRDDIAFGEQTFGMLLPDFVRLFSTFNALGFWRIDIDSGHSFCDERTAEIYGFDYRDGPIGLMEFSARIHPEDLGVVMESHELAAVDHCSFQKIHRVLQHGNTYKFICCLGTWRAKSDTGGEIVGVVFDMPKQATDLQHFP</sequence>
<proteinExistence type="predicted"/>
<dbReference type="InterPro" id="IPR000014">
    <property type="entry name" value="PAS"/>
</dbReference>
<dbReference type="AlphaFoldDB" id="A0A549TDF2"/>
<accession>A0A549TDF2</accession>
<keyword evidence="2" id="KW-1185">Reference proteome</keyword>
<dbReference type="Gene3D" id="3.30.450.20">
    <property type="entry name" value="PAS domain"/>
    <property type="match status" value="1"/>
</dbReference>
<organism evidence="1 2">
    <name type="scientific">Rhizobium straminoryzae</name>
    <dbReference type="NCBI Taxonomy" id="1387186"/>
    <lineage>
        <taxon>Bacteria</taxon>
        <taxon>Pseudomonadati</taxon>
        <taxon>Pseudomonadota</taxon>
        <taxon>Alphaproteobacteria</taxon>
        <taxon>Hyphomicrobiales</taxon>
        <taxon>Rhizobiaceae</taxon>
        <taxon>Rhizobium/Agrobacterium group</taxon>
        <taxon>Rhizobium</taxon>
    </lineage>
</organism>
<reference evidence="1 2" key="1">
    <citation type="submission" date="2019-07" db="EMBL/GenBank/DDBJ databases">
        <title>Ln-dependent methylotrophs.</title>
        <authorList>
            <person name="Tani A."/>
        </authorList>
    </citation>
    <scope>NUCLEOTIDE SEQUENCE [LARGE SCALE GENOMIC DNA]</scope>
    <source>
        <strain evidence="1 2">SM12</strain>
    </source>
</reference>
<protein>
    <submittedName>
        <fullName evidence="1">PAS domain-containing protein</fullName>
    </submittedName>
</protein>
<dbReference type="Proteomes" id="UP000316801">
    <property type="component" value="Unassembled WGS sequence"/>
</dbReference>
<dbReference type="RefSeq" id="WP_143124477.1">
    <property type="nucleotide sequence ID" value="NZ_VJMG01000016.1"/>
</dbReference>
<dbReference type="InterPro" id="IPR035965">
    <property type="entry name" value="PAS-like_dom_sf"/>
</dbReference>
<dbReference type="CDD" id="cd00130">
    <property type="entry name" value="PAS"/>
    <property type="match status" value="1"/>
</dbReference>
<evidence type="ECO:0000313" key="1">
    <source>
        <dbReference type="EMBL" id="TRL40084.1"/>
    </source>
</evidence>
<dbReference type="SUPFAM" id="SSF55785">
    <property type="entry name" value="PYP-like sensor domain (PAS domain)"/>
    <property type="match status" value="1"/>
</dbReference>
<name>A0A549TDF2_9HYPH</name>
<gene>
    <name evidence="1" type="ORF">FNA46_07390</name>
</gene>